<reference evidence="2" key="1">
    <citation type="submission" date="2017-09" db="EMBL/GenBank/DDBJ databases">
        <authorList>
            <person name="Varghese N."/>
            <person name="Submissions S."/>
        </authorList>
    </citation>
    <scope>NUCLEOTIDE SEQUENCE [LARGE SCALE GENOMIC DNA]</scope>
    <source>
        <strain evidence="2">CGMCC 1.8913</strain>
    </source>
</reference>
<dbReference type="AlphaFoldDB" id="A0A285P048"/>
<dbReference type="InterPro" id="IPR006448">
    <property type="entry name" value="Phage_term_ssu_P27"/>
</dbReference>
<keyword evidence="2" id="KW-1185">Reference proteome</keyword>
<protein>
    <submittedName>
        <fullName evidence="1">Phage terminase, small subunit</fullName>
    </submittedName>
</protein>
<proteinExistence type="predicted"/>
<evidence type="ECO:0000313" key="1">
    <source>
        <dbReference type="EMBL" id="SNZ14563.1"/>
    </source>
</evidence>
<gene>
    <name evidence="1" type="ORF">SAMN05421503_2485</name>
</gene>
<sequence length="114" mass="13043">MSSIVKITDLEKQLLLRINQDDLIEVDKVKRYIAIVKQIRKLQSAINKDGVMTTTVNASQEFTKANPALNELNKLTKTLISLENSIKFEMFNQDAVIEDENEKDNDEPNVSDLY</sequence>
<dbReference type="Pfam" id="PF05119">
    <property type="entry name" value="Terminase_4"/>
    <property type="match status" value="1"/>
</dbReference>
<dbReference type="EMBL" id="OBEK01000003">
    <property type="protein sequence ID" value="SNZ14563.1"/>
    <property type="molecule type" value="Genomic_DNA"/>
</dbReference>
<evidence type="ECO:0000313" key="2">
    <source>
        <dbReference type="Proteomes" id="UP000219356"/>
    </source>
</evidence>
<name>A0A285P048_9BACI</name>
<dbReference type="RefSeq" id="WP_097042564.1">
    <property type="nucleotide sequence ID" value="NZ_OBEK01000003.1"/>
</dbReference>
<dbReference type="Proteomes" id="UP000219356">
    <property type="component" value="Unassembled WGS sequence"/>
</dbReference>
<organism evidence="1 2">
    <name type="scientific">Terribacillus aidingensis</name>
    <dbReference type="NCBI Taxonomy" id="586416"/>
    <lineage>
        <taxon>Bacteria</taxon>
        <taxon>Bacillati</taxon>
        <taxon>Bacillota</taxon>
        <taxon>Bacilli</taxon>
        <taxon>Bacillales</taxon>
        <taxon>Bacillaceae</taxon>
        <taxon>Terribacillus</taxon>
    </lineage>
</organism>
<dbReference type="OrthoDB" id="2877109at2"/>
<accession>A0A285P048</accession>